<keyword evidence="8" id="KW-1185">Reference proteome</keyword>
<keyword evidence="5 6" id="KW-0472">Membrane</keyword>
<accession>A0A1N6E2Y6</accession>
<evidence type="ECO:0000313" key="8">
    <source>
        <dbReference type="Proteomes" id="UP000198461"/>
    </source>
</evidence>
<proteinExistence type="predicted"/>
<evidence type="ECO:0000256" key="4">
    <source>
        <dbReference type="ARBA" id="ARBA00022989"/>
    </source>
</evidence>
<dbReference type="Proteomes" id="UP000198461">
    <property type="component" value="Unassembled WGS sequence"/>
</dbReference>
<dbReference type="AlphaFoldDB" id="A0A1N6E2Y6"/>
<evidence type="ECO:0000256" key="5">
    <source>
        <dbReference type="ARBA" id="ARBA00023136"/>
    </source>
</evidence>
<feature type="transmembrane region" description="Helical" evidence="6">
    <location>
        <begin position="85"/>
        <end position="103"/>
    </location>
</feature>
<evidence type="ECO:0000313" key="7">
    <source>
        <dbReference type="EMBL" id="SIN77376.1"/>
    </source>
</evidence>
<keyword evidence="2" id="KW-1003">Cell membrane</keyword>
<feature type="transmembrane region" description="Helical" evidence="6">
    <location>
        <begin position="115"/>
        <end position="135"/>
    </location>
</feature>
<dbReference type="Pfam" id="PF06146">
    <property type="entry name" value="PsiE"/>
    <property type="match status" value="1"/>
</dbReference>
<dbReference type="RefSeq" id="WP_074200855.1">
    <property type="nucleotide sequence ID" value="NZ_FSRE01000001.1"/>
</dbReference>
<dbReference type="STRING" id="364032.SAMN05443662_0561"/>
<organism evidence="7 8">
    <name type="scientific">Sulfurivirga caldicuralii</name>
    <dbReference type="NCBI Taxonomy" id="364032"/>
    <lineage>
        <taxon>Bacteria</taxon>
        <taxon>Pseudomonadati</taxon>
        <taxon>Pseudomonadota</taxon>
        <taxon>Gammaproteobacteria</taxon>
        <taxon>Thiotrichales</taxon>
        <taxon>Piscirickettsiaceae</taxon>
        <taxon>Sulfurivirga</taxon>
    </lineage>
</organism>
<evidence type="ECO:0000256" key="2">
    <source>
        <dbReference type="ARBA" id="ARBA00022475"/>
    </source>
</evidence>
<dbReference type="GO" id="GO:0005886">
    <property type="term" value="C:plasma membrane"/>
    <property type="evidence" value="ECO:0007669"/>
    <property type="project" value="UniProtKB-SubCell"/>
</dbReference>
<dbReference type="EMBL" id="FSRE01000001">
    <property type="protein sequence ID" value="SIN77376.1"/>
    <property type="molecule type" value="Genomic_DNA"/>
</dbReference>
<gene>
    <name evidence="7" type="ORF">SAMN05443662_0561</name>
</gene>
<feature type="transmembrane region" description="Helical" evidence="6">
    <location>
        <begin position="20"/>
        <end position="42"/>
    </location>
</feature>
<dbReference type="InterPro" id="IPR020948">
    <property type="entry name" value="P_starv_induced_PsiE-like"/>
</dbReference>
<keyword evidence="3 6" id="KW-0812">Transmembrane</keyword>
<comment type="subcellular location">
    <subcellularLocation>
        <location evidence="1">Cell membrane</location>
        <topology evidence="1">Multi-pass membrane protein</topology>
    </subcellularLocation>
</comment>
<dbReference type="OrthoDB" id="9774793at2"/>
<evidence type="ECO:0000256" key="3">
    <source>
        <dbReference type="ARBA" id="ARBA00022692"/>
    </source>
</evidence>
<evidence type="ECO:0000256" key="6">
    <source>
        <dbReference type="SAM" id="Phobius"/>
    </source>
</evidence>
<reference evidence="7 8" key="1">
    <citation type="submission" date="2016-11" db="EMBL/GenBank/DDBJ databases">
        <authorList>
            <person name="Jaros S."/>
            <person name="Januszkiewicz K."/>
            <person name="Wedrychowicz H."/>
        </authorList>
    </citation>
    <scope>NUCLEOTIDE SEQUENCE [LARGE SCALE GENOMIC DNA]</scope>
    <source>
        <strain evidence="7 8">DSM 17737</strain>
    </source>
</reference>
<protein>
    <submittedName>
        <fullName evidence="7">Phosphate-starvation-inducible E</fullName>
    </submittedName>
</protein>
<evidence type="ECO:0000256" key="1">
    <source>
        <dbReference type="ARBA" id="ARBA00004651"/>
    </source>
</evidence>
<name>A0A1N6E2Y6_9GAMM</name>
<sequence length="147" mass="16484">MNQLPRIERFLTQSNKLLHIFIALALLAASVLVVVQFILQVWNTLQTGNFTRGFLTALGNLFVLWILSSLISAEVRWLKTGIFDVLVFVEVVLITLLRQLVILPVESGGNINAWAWAYGLITLAILAVGIVYYLMRRDPPPPVDDPI</sequence>
<feature type="transmembrane region" description="Helical" evidence="6">
    <location>
        <begin position="54"/>
        <end position="73"/>
    </location>
</feature>
<keyword evidence="4 6" id="KW-1133">Transmembrane helix</keyword>